<proteinExistence type="predicted"/>
<protein>
    <submittedName>
        <fullName evidence="1">Uncharacterized protein</fullName>
    </submittedName>
</protein>
<dbReference type="Proteomes" id="UP001642360">
    <property type="component" value="Unassembled WGS sequence"/>
</dbReference>
<comment type="caution">
    <text evidence="1">The sequence shown here is derived from an EMBL/GenBank/DDBJ whole genome shotgun (WGS) entry which is preliminary data.</text>
</comment>
<evidence type="ECO:0000313" key="1">
    <source>
        <dbReference type="EMBL" id="CAK9177083.1"/>
    </source>
</evidence>
<gene>
    <name evidence="1" type="ORF">ILEXP_LOCUS46949</name>
</gene>
<reference evidence="1 2" key="1">
    <citation type="submission" date="2024-02" db="EMBL/GenBank/DDBJ databases">
        <authorList>
            <person name="Vignale AGUSTIN F."/>
            <person name="Sosa J E."/>
            <person name="Modenutti C."/>
        </authorList>
    </citation>
    <scope>NUCLEOTIDE SEQUENCE [LARGE SCALE GENOMIC DNA]</scope>
</reference>
<evidence type="ECO:0000313" key="2">
    <source>
        <dbReference type="Proteomes" id="UP001642360"/>
    </source>
</evidence>
<accession>A0ABC8U5S5</accession>
<organism evidence="1 2">
    <name type="scientific">Ilex paraguariensis</name>
    <name type="common">yerba mate</name>
    <dbReference type="NCBI Taxonomy" id="185542"/>
    <lineage>
        <taxon>Eukaryota</taxon>
        <taxon>Viridiplantae</taxon>
        <taxon>Streptophyta</taxon>
        <taxon>Embryophyta</taxon>
        <taxon>Tracheophyta</taxon>
        <taxon>Spermatophyta</taxon>
        <taxon>Magnoliopsida</taxon>
        <taxon>eudicotyledons</taxon>
        <taxon>Gunneridae</taxon>
        <taxon>Pentapetalae</taxon>
        <taxon>asterids</taxon>
        <taxon>campanulids</taxon>
        <taxon>Aquifoliales</taxon>
        <taxon>Aquifoliaceae</taxon>
        <taxon>Ilex</taxon>
    </lineage>
</organism>
<keyword evidence="2" id="KW-1185">Reference proteome</keyword>
<dbReference type="AlphaFoldDB" id="A0ABC8U5S5"/>
<name>A0ABC8U5S5_9AQUA</name>
<feature type="non-terminal residue" evidence="1">
    <location>
        <position position="1"/>
    </location>
</feature>
<dbReference type="EMBL" id="CAUOFW020006960">
    <property type="protein sequence ID" value="CAK9177083.1"/>
    <property type="molecule type" value="Genomic_DNA"/>
</dbReference>
<sequence>TTTKRYREVQAQRRLTIRKESQSCGCLIMELSEAFVIEVNEETTMAKKKTFGRLTEEGNTVRNKKSFLGNGAHSCPQTLFATTRA</sequence>